<dbReference type="Proteomes" id="UP001212741">
    <property type="component" value="Unassembled WGS sequence"/>
</dbReference>
<evidence type="ECO:0000313" key="10">
    <source>
        <dbReference type="EMBL" id="MDB1838791.1"/>
    </source>
</evidence>
<dbReference type="KEGG" id="caer:CSV91_05220"/>
<dbReference type="PANTHER" id="PTHR10746:SF6">
    <property type="entry name" value="LARGE RIBOSOMAL SUBUNIT PROTEIN UL4M"/>
    <property type="match status" value="1"/>
</dbReference>
<reference evidence="10" key="5">
    <citation type="submission" date="2023-01" db="EMBL/GenBank/DDBJ databases">
        <title>Human gut microbiome strain richness.</title>
        <authorList>
            <person name="Chen-Liaw A."/>
        </authorList>
    </citation>
    <scope>NUCLEOTIDE SEQUENCE</scope>
    <source>
        <strain evidence="10">D54st1_D6_D54t1_190329</strain>
    </source>
</reference>
<keyword evidence="3 5" id="KW-0687">Ribonucleoprotein</keyword>
<dbReference type="InterPro" id="IPR023574">
    <property type="entry name" value="Ribosomal_uL4_dom_sf"/>
</dbReference>
<evidence type="ECO:0000313" key="12">
    <source>
        <dbReference type="EMBL" id="VWL88974.1"/>
    </source>
</evidence>
<dbReference type="SUPFAM" id="SSF52166">
    <property type="entry name" value="Ribosomal protein L4"/>
    <property type="match status" value="1"/>
</dbReference>
<dbReference type="Proteomes" id="UP000225608">
    <property type="component" value="Chromosome"/>
</dbReference>
<evidence type="ECO:0000256" key="3">
    <source>
        <dbReference type="ARBA" id="ARBA00023274"/>
    </source>
</evidence>
<dbReference type="PANTHER" id="PTHR10746">
    <property type="entry name" value="50S RIBOSOMAL PROTEIN L4"/>
    <property type="match status" value="1"/>
</dbReference>
<evidence type="ECO:0000256" key="2">
    <source>
        <dbReference type="ARBA" id="ARBA00022980"/>
    </source>
</evidence>
<evidence type="ECO:0000256" key="5">
    <source>
        <dbReference type="HAMAP-Rule" id="MF_01328"/>
    </source>
</evidence>
<protein>
    <recommendedName>
        <fullName evidence="4 5">Large ribosomal subunit protein uL4</fullName>
    </recommendedName>
</protein>
<dbReference type="GO" id="GO:0003735">
    <property type="term" value="F:structural constituent of ribosome"/>
    <property type="evidence" value="ECO:0007669"/>
    <property type="project" value="InterPro"/>
</dbReference>
<dbReference type="EMBL" id="CZAQ01000002">
    <property type="protein sequence ID" value="CUO81962.1"/>
    <property type="molecule type" value="Genomic_DNA"/>
</dbReference>
<evidence type="ECO:0000313" key="14">
    <source>
        <dbReference type="Proteomes" id="UP000095468"/>
    </source>
</evidence>
<comment type="function">
    <text evidence="5">Forms part of the polypeptide exit tunnel.</text>
</comment>
<dbReference type="GeneID" id="92849848"/>
<evidence type="ECO:0000256" key="1">
    <source>
        <dbReference type="ARBA" id="ARBA00010528"/>
    </source>
</evidence>
<proteinExistence type="inferred from homology"/>
<accession>A0A173W3B1</accession>
<dbReference type="AlphaFoldDB" id="A0A173W3B1"/>
<dbReference type="GO" id="GO:0005840">
    <property type="term" value="C:ribosome"/>
    <property type="evidence" value="ECO:0007669"/>
    <property type="project" value="UniProtKB-KW"/>
</dbReference>
<reference evidence="13 14" key="1">
    <citation type="submission" date="2015-09" db="EMBL/GenBank/DDBJ databases">
        <authorList>
            <consortium name="Pathogen Informatics"/>
        </authorList>
    </citation>
    <scope>NUCLEOTIDE SEQUENCE [LARGE SCALE GENOMIC DNA]</scope>
    <source>
        <strain evidence="8 14">2789STDY5608823</strain>
        <strain evidence="9 13">2789STDY5834902</strain>
    </source>
</reference>
<comment type="function">
    <text evidence="5">One of the primary rRNA binding proteins, this protein initially binds near the 5'-end of the 23S rRNA. It is important during the early stages of 50S assembly. It makes multiple contacts with different domains of the 23S rRNA in the assembled 50S subunit and ribosome.</text>
</comment>
<dbReference type="EMBL" id="CYYP01000001">
    <property type="protein sequence ID" value="CUN39896.1"/>
    <property type="molecule type" value="Genomic_DNA"/>
</dbReference>
<dbReference type="NCBIfam" id="TIGR03953">
    <property type="entry name" value="rplD_bact"/>
    <property type="match status" value="1"/>
</dbReference>
<reference evidence="12 16" key="4">
    <citation type="submission" date="2019-10" db="EMBL/GenBank/DDBJ databases">
        <authorList>
            <person name="Wolf R A."/>
        </authorList>
    </citation>
    <scope>NUCLEOTIDE SEQUENCE [LARGE SCALE GENOMIC DNA]</scope>
    <source>
        <strain evidence="12">Collinsella_aerofaciens_DSM_13712</strain>
    </source>
</reference>
<evidence type="ECO:0000313" key="7">
    <source>
        <dbReference type="EMBL" id="ATP53989.1"/>
    </source>
</evidence>
<dbReference type="Proteomes" id="UP000095454">
    <property type="component" value="Unassembled WGS sequence"/>
</dbReference>
<dbReference type="STRING" id="74426.ERS852399_00035"/>
<dbReference type="EMBL" id="WWTB01000008">
    <property type="protein sequence ID" value="MZJ85801.1"/>
    <property type="molecule type" value="Genomic_DNA"/>
</dbReference>
<organism evidence="11 17">
    <name type="scientific">Collinsella aerofaciens</name>
    <dbReference type="NCBI Taxonomy" id="74426"/>
    <lineage>
        <taxon>Bacteria</taxon>
        <taxon>Bacillati</taxon>
        <taxon>Actinomycetota</taxon>
        <taxon>Coriobacteriia</taxon>
        <taxon>Coriobacteriales</taxon>
        <taxon>Coriobacteriaceae</taxon>
        <taxon>Collinsella</taxon>
    </lineage>
</organism>
<dbReference type="GO" id="GO:0006412">
    <property type="term" value="P:translation"/>
    <property type="evidence" value="ECO:0007669"/>
    <property type="project" value="UniProtKB-UniRule"/>
</dbReference>
<gene>
    <name evidence="5 11" type="primary">rplD</name>
    <name evidence="12" type="ORF">CKJAJONC_01276</name>
    <name evidence="7" type="ORF">CSV91_05220</name>
    <name evidence="8" type="ORF">ERS852381_00148</name>
    <name evidence="9" type="ORF">ERS852514_00174</name>
    <name evidence="11" type="ORF">GT635_04930</name>
    <name evidence="10" type="ORF">PMW86_04175</name>
</gene>
<dbReference type="Proteomes" id="UP000368032">
    <property type="component" value="Unassembled WGS sequence"/>
</dbReference>
<keyword evidence="2 5" id="KW-0689">Ribosomal protein</keyword>
<dbReference type="GO" id="GO:0019843">
    <property type="term" value="F:rRNA binding"/>
    <property type="evidence" value="ECO:0007669"/>
    <property type="project" value="UniProtKB-UniRule"/>
</dbReference>
<evidence type="ECO:0000313" key="16">
    <source>
        <dbReference type="Proteomes" id="UP000368032"/>
    </source>
</evidence>
<dbReference type="Proteomes" id="UP000481598">
    <property type="component" value="Unassembled WGS sequence"/>
</dbReference>
<evidence type="ECO:0000313" key="17">
    <source>
        <dbReference type="Proteomes" id="UP000481598"/>
    </source>
</evidence>
<evidence type="ECO:0000313" key="13">
    <source>
        <dbReference type="Proteomes" id="UP000095454"/>
    </source>
</evidence>
<comment type="subunit">
    <text evidence="5">Part of the 50S ribosomal subunit.</text>
</comment>
<dbReference type="EMBL" id="CP024160">
    <property type="protein sequence ID" value="ATP53989.1"/>
    <property type="molecule type" value="Genomic_DNA"/>
</dbReference>
<evidence type="ECO:0000313" key="9">
    <source>
        <dbReference type="EMBL" id="CUO81962.1"/>
    </source>
</evidence>
<dbReference type="GO" id="GO:1990904">
    <property type="term" value="C:ribonucleoprotein complex"/>
    <property type="evidence" value="ECO:0007669"/>
    <property type="project" value="UniProtKB-KW"/>
</dbReference>
<evidence type="ECO:0000256" key="6">
    <source>
        <dbReference type="SAM" id="MobiDB-lite"/>
    </source>
</evidence>
<dbReference type="EMBL" id="CABWIF010000003">
    <property type="protein sequence ID" value="VWL88974.1"/>
    <property type="molecule type" value="Genomic_DNA"/>
</dbReference>
<dbReference type="EMBL" id="JAQLEC010000010">
    <property type="protein sequence ID" value="MDB1838791.1"/>
    <property type="molecule type" value="Genomic_DNA"/>
</dbReference>
<reference evidence="11 17" key="3">
    <citation type="journal article" date="2019" name="Nat. Med.">
        <title>A library of human gut bacterial isolates paired with longitudinal multiomics data enables mechanistic microbiome research.</title>
        <authorList>
            <person name="Poyet M."/>
            <person name="Groussin M."/>
            <person name="Gibbons S.M."/>
            <person name="Avila-Pacheco J."/>
            <person name="Jiang X."/>
            <person name="Kearney S.M."/>
            <person name="Perrotta A.R."/>
            <person name="Berdy B."/>
            <person name="Zhao S."/>
            <person name="Lieberman T.D."/>
            <person name="Swanson P.K."/>
            <person name="Smith M."/>
            <person name="Roesemann S."/>
            <person name="Alexander J.E."/>
            <person name="Rich S.A."/>
            <person name="Livny J."/>
            <person name="Vlamakis H."/>
            <person name="Clish C."/>
            <person name="Bullock K."/>
            <person name="Deik A."/>
            <person name="Scott J."/>
            <person name="Pierce K.A."/>
            <person name="Xavier R.J."/>
            <person name="Alm E.J."/>
        </authorList>
    </citation>
    <scope>NUCLEOTIDE SEQUENCE [LARGE SCALE GENOMIC DNA]</scope>
    <source>
        <strain evidence="11 17">BIOML-A10</strain>
    </source>
</reference>
<reference evidence="7 15" key="2">
    <citation type="submission" date="2017-10" db="EMBL/GenBank/DDBJ databases">
        <title>Complete genome sequence of Collinsella aerofaciens isolated from the gut of a healthy adult Indian.</title>
        <authorList>
            <person name="Bag S."/>
            <person name="Ghosh T.S."/>
            <person name="Das B."/>
        </authorList>
    </citation>
    <scope>NUCLEOTIDE SEQUENCE [LARGE SCALE GENOMIC DNA]</scope>
    <source>
        <strain evidence="15">indica</strain>
        <strain evidence="7">Indica</strain>
    </source>
</reference>
<name>A0A173W3B1_9ACTN</name>
<dbReference type="PaxDb" id="74426-ERS852399_00035"/>
<evidence type="ECO:0000313" key="11">
    <source>
        <dbReference type="EMBL" id="MZJ85801.1"/>
    </source>
</evidence>
<comment type="similarity">
    <text evidence="1 5">Belongs to the universal ribosomal protein uL4 family.</text>
</comment>
<dbReference type="Pfam" id="PF00573">
    <property type="entry name" value="Ribosomal_L4"/>
    <property type="match status" value="1"/>
</dbReference>
<evidence type="ECO:0000256" key="4">
    <source>
        <dbReference type="ARBA" id="ARBA00035244"/>
    </source>
</evidence>
<dbReference type="InterPro" id="IPR013005">
    <property type="entry name" value="Ribosomal_uL4-like"/>
</dbReference>
<evidence type="ECO:0000313" key="8">
    <source>
        <dbReference type="EMBL" id="CUN39896.1"/>
    </source>
</evidence>
<evidence type="ECO:0000313" key="15">
    <source>
        <dbReference type="Proteomes" id="UP000225608"/>
    </source>
</evidence>
<sequence length="208" mass="22793">MAKFEVKNSEGKKVAEAELAAEVYGIEPNIHVMHHIVKCQMASWRQGTQSAKGRSEVSGGGKKPWRQKGTGRARQGSIRAAQWRHGGVVFAPKPRSYAKRMNNKEVKLAMRSALSAKLADGELVLVDDYGFEKPSTKAAVAMLKALGLEGKRLTIIVRDEDVNAYLSFRNIPKTFIITADEANTYDLVNNNAVLMPADIAAHFGEVLA</sequence>
<keyword evidence="5" id="KW-0694">RNA-binding</keyword>
<dbReference type="Gene3D" id="3.40.1370.10">
    <property type="match status" value="1"/>
</dbReference>
<feature type="region of interest" description="Disordered" evidence="6">
    <location>
        <begin position="47"/>
        <end position="77"/>
    </location>
</feature>
<dbReference type="InterPro" id="IPR002136">
    <property type="entry name" value="Ribosomal_uL4"/>
</dbReference>
<keyword evidence="5" id="KW-0699">rRNA-binding</keyword>
<dbReference type="RefSeq" id="WP_006235032.1">
    <property type="nucleotide sequence ID" value="NZ_CABIXX010000002.1"/>
</dbReference>
<dbReference type="HAMAP" id="MF_01328_B">
    <property type="entry name" value="Ribosomal_uL4_B"/>
    <property type="match status" value="1"/>
</dbReference>
<dbReference type="Proteomes" id="UP000095468">
    <property type="component" value="Unassembled WGS sequence"/>
</dbReference>